<dbReference type="FunFam" id="3.10.129.10:FF:000021">
    <property type="entry name" value="Acyl-coenzyme A thioesterase 13"/>
    <property type="match status" value="1"/>
</dbReference>
<comment type="catalytic activity">
    <reaction evidence="15">
        <text>dodecanoyl-CoA + H2O = dodecanoate + CoA + H(+)</text>
        <dbReference type="Rhea" id="RHEA:30135"/>
        <dbReference type="ChEBI" id="CHEBI:15377"/>
        <dbReference type="ChEBI" id="CHEBI:15378"/>
        <dbReference type="ChEBI" id="CHEBI:18262"/>
        <dbReference type="ChEBI" id="CHEBI:57287"/>
        <dbReference type="ChEBI" id="CHEBI:57375"/>
    </reaction>
    <physiologicalReaction direction="left-to-right" evidence="15">
        <dbReference type="Rhea" id="RHEA:30136"/>
    </physiologicalReaction>
</comment>
<dbReference type="GO" id="GO:0005739">
    <property type="term" value="C:mitochondrion"/>
    <property type="evidence" value="ECO:0007669"/>
    <property type="project" value="UniProtKB-SubCell"/>
</dbReference>
<evidence type="ECO:0000256" key="21">
    <source>
        <dbReference type="ARBA" id="ARBA00075657"/>
    </source>
</evidence>
<dbReference type="Proteomes" id="UP001174909">
    <property type="component" value="Unassembled WGS sequence"/>
</dbReference>
<name>A0AA35TGG9_GEOBA</name>
<keyword evidence="9" id="KW-0443">Lipid metabolism</keyword>
<dbReference type="SUPFAM" id="SSF54637">
    <property type="entry name" value="Thioesterase/thiol ester dehydrase-isomerase"/>
    <property type="match status" value="1"/>
</dbReference>
<evidence type="ECO:0000313" key="25">
    <source>
        <dbReference type="EMBL" id="CAI8047537.1"/>
    </source>
</evidence>
<evidence type="ECO:0000256" key="2">
    <source>
        <dbReference type="ARBA" id="ARBA00004173"/>
    </source>
</evidence>
<evidence type="ECO:0000256" key="13">
    <source>
        <dbReference type="ARBA" id="ARBA00047588"/>
    </source>
</evidence>
<dbReference type="GO" id="GO:0006629">
    <property type="term" value="P:lipid metabolic process"/>
    <property type="evidence" value="ECO:0007669"/>
    <property type="project" value="UniProtKB-KW"/>
</dbReference>
<comment type="function">
    <text evidence="18">Catalyzes the hydrolysis of acyl-CoAs into free fatty acids and coenzyme A (CoASH), regulating their respective intracellular levels. Has acyl-CoA thioesterase activity towards medium (C12) and long-chain (C18) fatty acyl-CoA substrates. Can also hydrolyze 3-hydroxyphenylacetyl-CoA and 3,4-dihydroxyphenylacetyl-CoA (in vitro). May play a role in controlling adaptive thermogenesis.</text>
</comment>
<dbReference type="InterPro" id="IPR003736">
    <property type="entry name" value="PAAI_dom"/>
</dbReference>
<comment type="caution">
    <text evidence="25">The sequence shown here is derived from an EMBL/GenBank/DDBJ whole genome shotgun (WGS) entry which is preliminary data.</text>
</comment>
<evidence type="ECO:0000256" key="11">
    <source>
        <dbReference type="ARBA" id="ARBA00023212"/>
    </source>
</evidence>
<evidence type="ECO:0000256" key="4">
    <source>
        <dbReference type="ARBA" id="ARBA00004514"/>
    </source>
</evidence>
<evidence type="ECO:0000256" key="9">
    <source>
        <dbReference type="ARBA" id="ARBA00023098"/>
    </source>
</evidence>
<keyword evidence="6" id="KW-0963">Cytoplasm</keyword>
<evidence type="ECO:0000256" key="19">
    <source>
        <dbReference type="ARBA" id="ARBA00064709"/>
    </source>
</evidence>
<comment type="catalytic activity">
    <reaction evidence="16">
        <text>hexanoyl-CoA + H2O = hexanoate + CoA + H(+)</text>
        <dbReference type="Rhea" id="RHEA:40115"/>
        <dbReference type="ChEBI" id="CHEBI:15377"/>
        <dbReference type="ChEBI" id="CHEBI:15378"/>
        <dbReference type="ChEBI" id="CHEBI:17120"/>
        <dbReference type="ChEBI" id="CHEBI:57287"/>
        <dbReference type="ChEBI" id="CHEBI:62620"/>
    </reaction>
    <physiologicalReaction direction="left-to-right" evidence="16">
        <dbReference type="Rhea" id="RHEA:40116"/>
    </physiologicalReaction>
</comment>
<dbReference type="GO" id="GO:0047617">
    <property type="term" value="F:fatty acyl-CoA hydrolase activity"/>
    <property type="evidence" value="ECO:0007669"/>
    <property type="project" value="InterPro"/>
</dbReference>
<dbReference type="EMBL" id="CASHTH010003652">
    <property type="protein sequence ID" value="CAI8047537.1"/>
    <property type="molecule type" value="Genomic_DNA"/>
</dbReference>
<dbReference type="PANTHER" id="PTHR21660:SF1">
    <property type="entry name" value="ACYL-COENZYME A THIOESTERASE 13"/>
    <property type="match status" value="1"/>
</dbReference>
<evidence type="ECO:0000256" key="1">
    <source>
        <dbReference type="ARBA" id="ARBA00004123"/>
    </source>
</evidence>
<protein>
    <recommendedName>
        <fullName evidence="20">Acyl-coenzyme A thioesterase 13</fullName>
    </recommendedName>
    <alternativeName>
        <fullName evidence="22">Hotdog-fold thioesterase superfamily member 2</fullName>
    </alternativeName>
    <alternativeName>
        <fullName evidence="21">Palmitoyl-CoA hydrolase</fullName>
    </alternativeName>
    <alternativeName>
        <fullName evidence="23">Thioesterase superfamily member 2</fullName>
    </alternativeName>
</protein>
<comment type="subcellular location">
    <subcellularLocation>
        <location evidence="3">Cytoplasm</location>
        <location evidence="3">Cytoskeleton</location>
        <location evidence="3">Spindle</location>
    </subcellularLocation>
    <subcellularLocation>
        <location evidence="4">Cytoplasm</location>
        <location evidence="4">Cytosol</location>
    </subcellularLocation>
    <subcellularLocation>
        <location evidence="2">Mitochondrion</location>
    </subcellularLocation>
    <subcellularLocation>
        <location evidence="1">Nucleus</location>
    </subcellularLocation>
</comment>
<evidence type="ECO:0000256" key="8">
    <source>
        <dbReference type="ARBA" id="ARBA00022990"/>
    </source>
</evidence>
<dbReference type="GO" id="GO:0005829">
    <property type="term" value="C:cytosol"/>
    <property type="evidence" value="ECO:0007669"/>
    <property type="project" value="UniProtKB-SubCell"/>
</dbReference>
<keyword evidence="10" id="KW-0496">Mitochondrion</keyword>
<evidence type="ECO:0000256" key="23">
    <source>
        <dbReference type="ARBA" id="ARBA00083956"/>
    </source>
</evidence>
<evidence type="ECO:0000256" key="14">
    <source>
        <dbReference type="ARBA" id="ARBA00047969"/>
    </source>
</evidence>
<evidence type="ECO:0000259" key="24">
    <source>
        <dbReference type="Pfam" id="PF03061"/>
    </source>
</evidence>
<keyword evidence="11" id="KW-0206">Cytoskeleton</keyword>
<dbReference type="InterPro" id="IPR029069">
    <property type="entry name" value="HotDog_dom_sf"/>
</dbReference>
<keyword evidence="26" id="KW-1185">Reference proteome</keyword>
<feature type="domain" description="Thioesterase" evidence="24">
    <location>
        <begin position="74"/>
        <end position="147"/>
    </location>
</feature>
<dbReference type="PANTHER" id="PTHR21660">
    <property type="entry name" value="THIOESTERASE SUPERFAMILY MEMBER-RELATED"/>
    <property type="match status" value="1"/>
</dbReference>
<evidence type="ECO:0000256" key="16">
    <source>
        <dbReference type="ARBA" id="ARBA00050199"/>
    </source>
</evidence>
<sequence>MVSVAYCACACGEGGAAASLGLAMAILRNAQRIMKFVTNGPSFDSVMTKVEVVAASHGKCRCEVTLDESHLNRGGSLHGGFTATLVDSVSTVAVMCADKPPGVSVDMNITYLSPAKEGDIIEIDAECLKVGKTLAFATVDIRNKSNGDRLVAQGRHTKHIAQQS</sequence>
<keyword evidence="12" id="KW-0539">Nucleus</keyword>
<evidence type="ECO:0000256" key="6">
    <source>
        <dbReference type="ARBA" id="ARBA00022490"/>
    </source>
</evidence>
<evidence type="ECO:0000256" key="17">
    <source>
        <dbReference type="ARBA" id="ARBA00052976"/>
    </source>
</evidence>
<reference evidence="25" key="1">
    <citation type="submission" date="2023-03" db="EMBL/GenBank/DDBJ databases">
        <authorList>
            <person name="Steffen K."/>
            <person name="Cardenas P."/>
        </authorList>
    </citation>
    <scope>NUCLEOTIDE SEQUENCE</scope>
</reference>
<evidence type="ECO:0000256" key="20">
    <source>
        <dbReference type="ARBA" id="ARBA00067273"/>
    </source>
</evidence>
<comment type="catalytic activity">
    <reaction evidence="17">
        <text>a fatty acyl-CoA + H2O = a fatty acid + CoA + H(+)</text>
        <dbReference type="Rhea" id="RHEA:16781"/>
        <dbReference type="ChEBI" id="CHEBI:15377"/>
        <dbReference type="ChEBI" id="CHEBI:15378"/>
        <dbReference type="ChEBI" id="CHEBI:28868"/>
        <dbReference type="ChEBI" id="CHEBI:57287"/>
        <dbReference type="ChEBI" id="CHEBI:77636"/>
    </reaction>
    <physiologicalReaction direction="left-to-right" evidence="17">
        <dbReference type="Rhea" id="RHEA:16782"/>
    </physiologicalReaction>
</comment>
<evidence type="ECO:0000256" key="10">
    <source>
        <dbReference type="ARBA" id="ARBA00023128"/>
    </source>
</evidence>
<proteinExistence type="inferred from homology"/>
<dbReference type="GO" id="GO:0005819">
    <property type="term" value="C:spindle"/>
    <property type="evidence" value="ECO:0007669"/>
    <property type="project" value="UniProtKB-SubCell"/>
</dbReference>
<evidence type="ECO:0000256" key="5">
    <source>
        <dbReference type="ARBA" id="ARBA00008324"/>
    </source>
</evidence>
<organism evidence="25 26">
    <name type="scientific">Geodia barretti</name>
    <name type="common">Barrett's horny sponge</name>
    <dbReference type="NCBI Taxonomy" id="519541"/>
    <lineage>
        <taxon>Eukaryota</taxon>
        <taxon>Metazoa</taxon>
        <taxon>Porifera</taxon>
        <taxon>Demospongiae</taxon>
        <taxon>Heteroscleromorpha</taxon>
        <taxon>Tetractinellida</taxon>
        <taxon>Astrophorina</taxon>
        <taxon>Geodiidae</taxon>
        <taxon>Geodia</taxon>
    </lineage>
</organism>
<comment type="catalytic activity">
    <reaction evidence="14">
        <text>decanoyl-CoA + H2O = decanoate + CoA + H(+)</text>
        <dbReference type="Rhea" id="RHEA:40059"/>
        <dbReference type="ChEBI" id="CHEBI:15377"/>
        <dbReference type="ChEBI" id="CHEBI:15378"/>
        <dbReference type="ChEBI" id="CHEBI:27689"/>
        <dbReference type="ChEBI" id="CHEBI:57287"/>
        <dbReference type="ChEBI" id="CHEBI:61430"/>
    </reaction>
    <physiologicalReaction direction="left-to-right" evidence="14">
        <dbReference type="Rhea" id="RHEA:40060"/>
    </physiologicalReaction>
</comment>
<evidence type="ECO:0000256" key="7">
    <source>
        <dbReference type="ARBA" id="ARBA00022801"/>
    </source>
</evidence>
<dbReference type="NCBIfam" id="TIGR00369">
    <property type="entry name" value="unchar_dom_1"/>
    <property type="match status" value="1"/>
</dbReference>
<dbReference type="InterPro" id="IPR006683">
    <property type="entry name" value="Thioestr_dom"/>
</dbReference>
<evidence type="ECO:0000256" key="12">
    <source>
        <dbReference type="ARBA" id="ARBA00023242"/>
    </source>
</evidence>
<accession>A0AA35TGG9</accession>
<dbReference type="Gene3D" id="3.10.129.10">
    <property type="entry name" value="Hotdog Thioesterase"/>
    <property type="match status" value="1"/>
</dbReference>
<evidence type="ECO:0000256" key="22">
    <source>
        <dbReference type="ARBA" id="ARBA00081533"/>
    </source>
</evidence>
<comment type="subunit">
    <text evidence="19">Homotetramer. Interacts with PCTP.</text>
</comment>
<evidence type="ECO:0000256" key="3">
    <source>
        <dbReference type="ARBA" id="ARBA00004186"/>
    </source>
</evidence>
<gene>
    <name evidence="25" type="ORF">GBAR_LOCUS26275</name>
</gene>
<evidence type="ECO:0000256" key="15">
    <source>
        <dbReference type="ARBA" id="ARBA00048074"/>
    </source>
</evidence>
<comment type="catalytic activity">
    <reaction evidence="13">
        <text>octanoyl-CoA + H2O = octanoate + CoA + H(+)</text>
        <dbReference type="Rhea" id="RHEA:30143"/>
        <dbReference type="ChEBI" id="CHEBI:15377"/>
        <dbReference type="ChEBI" id="CHEBI:15378"/>
        <dbReference type="ChEBI" id="CHEBI:25646"/>
        <dbReference type="ChEBI" id="CHEBI:57287"/>
        <dbReference type="ChEBI" id="CHEBI:57386"/>
    </reaction>
    <physiologicalReaction direction="left-to-right" evidence="13">
        <dbReference type="Rhea" id="RHEA:30144"/>
    </physiologicalReaction>
</comment>
<dbReference type="Pfam" id="PF03061">
    <property type="entry name" value="4HBT"/>
    <property type="match status" value="1"/>
</dbReference>
<evidence type="ECO:0000256" key="18">
    <source>
        <dbReference type="ARBA" id="ARBA00058205"/>
    </source>
</evidence>
<dbReference type="CDD" id="cd03443">
    <property type="entry name" value="PaaI_thioesterase"/>
    <property type="match status" value="1"/>
</dbReference>
<keyword evidence="8" id="KW-0007">Acetylation</keyword>
<dbReference type="GO" id="GO:0005634">
    <property type="term" value="C:nucleus"/>
    <property type="evidence" value="ECO:0007669"/>
    <property type="project" value="UniProtKB-SubCell"/>
</dbReference>
<comment type="similarity">
    <text evidence="5">Belongs to the thioesterase PaaI family.</text>
</comment>
<dbReference type="InterPro" id="IPR039298">
    <property type="entry name" value="ACOT13"/>
</dbReference>
<dbReference type="AlphaFoldDB" id="A0AA35TGG9"/>
<keyword evidence="7" id="KW-0378">Hydrolase</keyword>
<evidence type="ECO:0000313" key="26">
    <source>
        <dbReference type="Proteomes" id="UP001174909"/>
    </source>
</evidence>